<sequence length="348" mass="37813">MTKLNRFLYIFGLAASWSLATHASAVNLTGAGATFPYPIYAKWADTYKTQTGISLNYQSIGSGGGIKQIIARTVDFGASDMPLKPEELEKNGLMQFPAVMGGVVPVINVAGVAAGQLKLDGKVLADIFLGKITKWNDPALMALNVGTKLPNETITVVHRSDGSGTTFIFTNYLSKTSPEWKSAVGEGTAVSWKAGTGGKGNEGVASYVQRIKNSIGYVEYAYALQNKMTYAQLKNHDGQFVKPDDTSFKAAAANAAWEKAPGFYELLTNEPGKESWPITGATFILMHKTQDKPETAKEVLKFFDWAYINGGKMAEALDYVPMPEKVQQLVRAAWKTEVKDNKGTAIWK</sequence>
<comment type="similarity">
    <text evidence="2 7">Belongs to the PstS family.</text>
</comment>
<evidence type="ECO:0000256" key="1">
    <source>
        <dbReference type="ARBA" id="ARBA00002841"/>
    </source>
</evidence>
<dbReference type="NCBIfam" id="NF008171">
    <property type="entry name" value="PRK10918.1"/>
    <property type="match status" value="1"/>
</dbReference>
<comment type="function">
    <text evidence="1 7">Part of the ABC transporter complex PstSACB involved in phosphate import.</text>
</comment>
<keyword evidence="5 7" id="KW-0813">Transport</keyword>
<dbReference type="PIRSF" id="PIRSF002756">
    <property type="entry name" value="PstS"/>
    <property type="match status" value="1"/>
</dbReference>
<dbReference type="SUPFAM" id="SSF53850">
    <property type="entry name" value="Periplasmic binding protein-like II"/>
    <property type="match status" value="1"/>
</dbReference>
<keyword evidence="8" id="KW-0732">Signal</keyword>
<keyword evidence="6 7" id="KW-0592">Phosphate transport</keyword>
<evidence type="ECO:0000256" key="5">
    <source>
        <dbReference type="ARBA" id="ARBA00022448"/>
    </source>
</evidence>
<proteinExistence type="inferred from homology"/>
<evidence type="ECO:0000256" key="6">
    <source>
        <dbReference type="ARBA" id="ARBA00022592"/>
    </source>
</evidence>
<dbReference type="InterPro" id="IPR005673">
    <property type="entry name" value="ABC_phos-bd_PstS"/>
</dbReference>
<accession>A0ABN8ALN9</accession>
<evidence type="ECO:0000313" key="10">
    <source>
        <dbReference type="EMBL" id="CAG9932519.1"/>
    </source>
</evidence>
<dbReference type="CDD" id="cd13565">
    <property type="entry name" value="PBP2_PstS"/>
    <property type="match status" value="1"/>
</dbReference>
<evidence type="ECO:0000313" key="11">
    <source>
        <dbReference type="Proteomes" id="UP000839052"/>
    </source>
</evidence>
<feature type="chain" id="PRO_5046729476" description="Phosphate-binding protein PstS" evidence="8">
    <location>
        <begin position="24"/>
        <end position="348"/>
    </location>
</feature>
<comment type="subunit">
    <text evidence="3 7">The complex is composed of two ATP-binding proteins (PstB), two transmembrane proteins (PstC and PstA) and a solute-binding protein (PstS).</text>
</comment>
<evidence type="ECO:0000256" key="3">
    <source>
        <dbReference type="ARBA" id="ARBA00011529"/>
    </source>
</evidence>
<dbReference type="Gene3D" id="3.40.190.10">
    <property type="entry name" value="Periplasmic binding protein-like II"/>
    <property type="match status" value="2"/>
</dbReference>
<gene>
    <name evidence="10" type="primary">pstS</name>
    <name evidence="10" type="ORF">NTG6680_1266</name>
</gene>
<evidence type="ECO:0000256" key="7">
    <source>
        <dbReference type="PIRNR" id="PIRNR002756"/>
    </source>
</evidence>
<name>A0ABN8ALN9_9PROT</name>
<dbReference type="Pfam" id="PF12849">
    <property type="entry name" value="PBP_like_2"/>
    <property type="match status" value="1"/>
</dbReference>
<feature type="signal peptide" evidence="8">
    <location>
        <begin position="1"/>
        <end position="23"/>
    </location>
</feature>
<reference evidence="10 11" key="1">
    <citation type="submission" date="2021-10" db="EMBL/GenBank/DDBJ databases">
        <authorList>
            <person name="Koch H."/>
        </authorList>
    </citation>
    <scope>NUCLEOTIDE SEQUENCE [LARGE SCALE GENOMIC DNA]</scope>
    <source>
        <strain evidence="10">6680</strain>
    </source>
</reference>
<evidence type="ECO:0000256" key="4">
    <source>
        <dbReference type="ARBA" id="ARBA00021889"/>
    </source>
</evidence>
<keyword evidence="11" id="KW-1185">Reference proteome</keyword>
<dbReference type="InterPro" id="IPR024370">
    <property type="entry name" value="PBP_domain"/>
</dbReference>
<organism evidence="10 11">
    <name type="scientific">Candidatus Nitrotoga arctica</name>
    <dbReference type="NCBI Taxonomy" id="453162"/>
    <lineage>
        <taxon>Bacteria</taxon>
        <taxon>Pseudomonadati</taxon>
        <taxon>Pseudomonadota</taxon>
        <taxon>Betaproteobacteria</taxon>
        <taxon>Nitrosomonadales</taxon>
        <taxon>Gallionellaceae</taxon>
        <taxon>Candidatus Nitrotoga</taxon>
    </lineage>
</organism>
<dbReference type="PANTHER" id="PTHR42996:SF1">
    <property type="entry name" value="PHOSPHATE-BINDING PROTEIN PSTS"/>
    <property type="match status" value="1"/>
</dbReference>
<dbReference type="Proteomes" id="UP000839052">
    <property type="component" value="Chromosome"/>
</dbReference>
<dbReference type="InterPro" id="IPR050962">
    <property type="entry name" value="Phosphate-bind_PstS"/>
</dbReference>
<dbReference type="EMBL" id="OU912926">
    <property type="protein sequence ID" value="CAG9932519.1"/>
    <property type="molecule type" value="Genomic_DNA"/>
</dbReference>
<dbReference type="PANTHER" id="PTHR42996">
    <property type="entry name" value="PHOSPHATE-BINDING PROTEIN PSTS"/>
    <property type="match status" value="1"/>
</dbReference>
<evidence type="ECO:0000259" key="9">
    <source>
        <dbReference type="Pfam" id="PF12849"/>
    </source>
</evidence>
<protein>
    <recommendedName>
        <fullName evidence="4 7">Phosphate-binding protein PstS</fullName>
    </recommendedName>
</protein>
<evidence type="ECO:0000256" key="8">
    <source>
        <dbReference type="SAM" id="SignalP"/>
    </source>
</evidence>
<dbReference type="NCBIfam" id="TIGR00975">
    <property type="entry name" value="3a0107s03"/>
    <property type="match status" value="1"/>
</dbReference>
<dbReference type="RefSeq" id="WP_239796439.1">
    <property type="nucleotide sequence ID" value="NZ_OU912926.1"/>
</dbReference>
<evidence type="ECO:0000256" key="2">
    <source>
        <dbReference type="ARBA" id="ARBA00008725"/>
    </source>
</evidence>
<feature type="domain" description="PBP" evidence="9">
    <location>
        <begin position="21"/>
        <end position="305"/>
    </location>
</feature>